<dbReference type="EMBL" id="UINC01012201">
    <property type="protein sequence ID" value="SVA53405.1"/>
    <property type="molecule type" value="Genomic_DNA"/>
</dbReference>
<gene>
    <name evidence="1" type="ORF">METZ01_LOCUS106259</name>
</gene>
<reference evidence="1" key="1">
    <citation type="submission" date="2018-05" db="EMBL/GenBank/DDBJ databases">
        <authorList>
            <person name="Lanie J.A."/>
            <person name="Ng W.-L."/>
            <person name="Kazmierczak K.M."/>
            <person name="Andrzejewski T.M."/>
            <person name="Davidsen T.M."/>
            <person name="Wayne K.J."/>
            <person name="Tettelin H."/>
            <person name="Glass J.I."/>
            <person name="Rusch D."/>
            <person name="Podicherti R."/>
            <person name="Tsui H.-C.T."/>
            <person name="Winkler M.E."/>
        </authorList>
    </citation>
    <scope>NUCLEOTIDE SEQUENCE</scope>
</reference>
<evidence type="ECO:0000313" key="1">
    <source>
        <dbReference type="EMBL" id="SVA53405.1"/>
    </source>
</evidence>
<dbReference type="AlphaFoldDB" id="A0A381WLQ1"/>
<sequence>MTISARGQYLKDNPHIQQIIQPVALAGDHLMGVGPKTDGGFNENMSRIADAHPNSPLADRYGSGKTNAQIKARNVINKYK</sequence>
<protein>
    <submittedName>
        <fullName evidence="1">Uncharacterized protein</fullName>
    </submittedName>
</protein>
<accession>A0A381WLQ1</accession>
<proteinExistence type="predicted"/>
<organism evidence="1">
    <name type="scientific">marine metagenome</name>
    <dbReference type="NCBI Taxonomy" id="408172"/>
    <lineage>
        <taxon>unclassified sequences</taxon>
        <taxon>metagenomes</taxon>
        <taxon>ecological metagenomes</taxon>
    </lineage>
</organism>
<name>A0A381WLQ1_9ZZZZ</name>